<protein>
    <submittedName>
        <fullName evidence="1">Uncharacterized protein</fullName>
    </submittedName>
</protein>
<comment type="caution">
    <text evidence="1">The sequence shown here is derived from an EMBL/GenBank/DDBJ whole genome shotgun (WGS) entry which is preliminary data.</text>
</comment>
<dbReference type="AlphaFoldDB" id="X1QC99"/>
<accession>X1QC99</accession>
<dbReference type="EMBL" id="BARV01041208">
    <property type="protein sequence ID" value="GAI48635.1"/>
    <property type="molecule type" value="Genomic_DNA"/>
</dbReference>
<organism evidence="1">
    <name type="scientific">marine sediment metagenome</name>
    <dbReference type="NCBI Taxonomy" id="412755"/>
    <lineage>
        <taxon>unclassified sequences</taxon>
        <taxon>metagenomes</taxon>
        <taxon>ecological metagenomes</taxon>
    </lineage>
</organism>
<evidence type="ECO:0000313" key="1">
    <source>
        <dbReference type="EMBL" id="GAI48635.1"/>
    </source>
</evidence>
<name>X1QC99_9ZZZZ</name>
<reference evidence="1" key="1">
    <citation type="journal article" date="2014" name="Front. Microbiol.">
        <title>High frequency of phylogenetically diverse reductive dehalogenase-homologous genes in deep subseafloor sedimentary metagenomes.</title>
        <authorList>
            <person name="Kawai M."/>
            <person name="Futagami T."/>
            <person name="Toyoda A."/>
            <person name="Takaki Y."/>
            <person name="Nishi S."/>
            <person name="Hori S."/>
            <person name="Arai W."/>
            <person name="Tsubouchi T."/>
            <person name="Morono Y."/>
            <person name="Uchiyama I."/>
            <person name="Ito T."/>
            <person name="Fujiyama A."/>
            <person name="Inagaki F."/>
            <person name="Takami H."/>
        </authorList>
    </citation>
    <scope>NUCLEOTIDE SEQUENCE</scope>
    <source>
        <strain evidence="1">Expedition CK06-06</strain>
    </source>
</reference>
<sequence>MWVFKKDILDRLLLKSDKMSFSEELKIEACHFAKCCWKEMPIQYKARVGKINLRG</sequence>
<gene>
    <name evidence="1" type="ORF">S06H3_62476</name>
</gene>
<proteinExistence type="predicted"/>